<gene>
    <name evidence="4" type="ORF">DVA86_12250</name>
</gene>
<dbReference type="Proteomes" id="UP000254425">
    <property type="component" value="Chromosome"/>
</dbReference>
<feature type="region of interest" description="Disordered" evidence="2">
    <location>
        <begin position="1"/>
        <end position="22"/>
    </location>
</feature>
<name>A0A345XNU3_9ACTN</name>
<dbReference type="GO" id="GO:0005829">
    <property type="term" value="C:cytosol"/>
    <property type="evidence" value="ECO:0007669"/>
    <property type="project" value="TreeGrafter"/>
</dbReference>
<dbReference type="Gene3D" id="2.30.110.10">
    <property type="entry name" value="Electron Transport, Fmn-binding Protein, Chain A"/>
    <property type="match status" value="1"/>
</dbReference>
<dbReference type="GO" id="GO:0016627">
    <property type="term" value="F:oxidoreductase activity, acting on the CH-CH group of donors"/>
    <property type="evidence" value="ECO:0007669"/>
    <property type="project" value="TreeGrafter"/>
</dbReference>
<evidence type="ECO:0000256" key="1">
    <source>
        <dbReference type="ARBA" id="ARBA00023002"/>
    </source>
</evidence>
<feature type="domain" description="Pyridoxamine 5'-phosphate oxidase N-terminal" evidence="3">
    <location>
        <begin position="27"/>
        <end position="126"/>
    </location>
</feature>
<dbReference type="GO" id="GO:0070967">
    <property type="term" value="F:coenzyme F420 binding"/>
    <property type="evidence" value="ECO:0007669"/>
    <property type="project" value="TreeGrafter"/>
</dbReference>
<evidence type="ECO:0000313" key="5">
    <source>
        <dbReference type="Proteomes" id="UP000254425"/>
    </source>
</evidence>
<accession>A0A345XNU3</accession>
<reference evidence="4 5" key="1">
    <citation type="submission" date="2018-07" db="EMBL/GenBank/DDBJ databases">
        <title>Draft genome of the type strain Streptomyces armeniacus ATCC 15676.</title>
        <authorList>
            <person name="Labana P."/>
            <person name="Gosse J.T."/>
            <person name="Boddy C.N."/>
        </authorList>
    </citation>
    <scope>NUCLEOTIDE SEQUENCE [LARGE SCALE GENOMIC DNA]</scope>
    <source>
        <strain evidence="4 5">ATCC 15676</strain>
    </source>
</reference>
<evidence type="ECO:0000313" key="4">
    <source>
        <dbReference type="EMBL" id="AXK33309.1"/>
    </source>
</evidence>
<evidence type="ECO:0000256" key="2">
    <source>
        <dbReference type="SAM" id="MobiDB-lite"/>
    </source>
</evidence>
<dbReference type="EMBL" id="CP031320">
    <property type="protein sequence ID" value="AXK33309.1"/>
    <property type="molecule type" value="Genomic_DNA"/>
</dbReference>
<keyword evidence="1" id="KW-0560">Oxidoreductase</keyword>
<evidence type="ECO:0000259" key="3">
    <source>
        <dbReference type="Pfam" id="PF01243"/>
    </source>
</evidence>
<dbReference type="InterPro" id="IPR012349">
    <property type="entry name" value="Split_barrel_FMN-bd"/>
</dbReference>
<dbReference type="InterPro" id="IPR052019">
    <property type="entry name" value="F420H2_bilvrd_red/Heme_oxyg"/>
</dbReference>
<dbReference type="PANTHER" id="PTHR35176:SF4">
    <property type="entry name" value="PYRIDOXAMINE 5'-PHOSPHATE OXIDASE-RELATED FMN-BINDING"/>
    <property type="match status" value="1"/>
</dbReference>
<keyword evidence="5" id="KW-1185">Reference proteome</keyword>
<sequence>MSTTEPSTALDPRFSSDGAEPVPWTRARRELAEAETYWLSTVRPDGRPHVTTLLAVWRDGALHFCTGPDERKARNLAQNPQCVLTTGCNRFDRGLDLVVEGRAEPVTDEAVLRPLAEAYEAKYGPDWHFDVRDGAFRHGGGDRRVSVRAGELSDADEGKGWLFYTTPSPRNGPLTRMPSSA</sequence>
<dbReference type="PANTHER" id="PTHR35176">
    <property type="entry name" value="HEME OXYGENASE HI_0854-RELATED"/>
    <property type="match status" value="1"/>
</dbReference>
<dbReference type="InterPro" id="IPR011576">
    <property type="entry name" value="Pyridox_Oxase_N"/>
</dbReference>
<organism evidence="4 5">
    <name type="scientific">Streptomyces armeniacus</name>
    <dbReference type="NCBI Taxonomy" id="83291"/>
    <lineage>
        <taxon>Bacteria</taxon>
        <taxon>Bacillati</taxon>
        <taxon>Actinomycetota</taxon>
        <taxon>Actinomycetes</taxon>
        <taxon>Kitasatosporales</taxon>
        <taxon>Streptomycetaceae</taxon>
        <taxon>Streptomyces</taxon>
    </lineage>
</organism>
<dbReference type="KEGG" id="sarm:DVA86_12250"/>
<dbReference type="Pfam" id="PF01243">
    <property type="entry name" value="PNPOx_N"/>
    <property type="match status" value="1"/>
</dbReference>
<dbReference type="SUPFAM" id="SSF50475">
    <property type="entry name" value="FMN-binding split barrel"/>
    <property type="match status" value="1"/>
</dbReference>
<protein>
    <submittedName>
        <fullName evidence="4">Pyridoxamine 5'-phosphate oxidase family protein</fullName>
    </submittedName>
</protein>
<dbReference type="AlphaFoldDB" id="A0A345XNU3"/>
<dbReference type="RefSeq" id="WP_208878076.1">
    <property type="nucleotide sequence ID" value="NZ_CP031320.1"/>
</dbReference>
<proteinExistence type="predicted"/>